<reference evidence="11" key="1">
    <citation type="submission" date="2022-03" db="EMBL/GenBank/DDBJ databases">
        <authorList>
            <person name="Martin C."/>
        </authorList>
    </citation>
    <scope>NUCLEOTIDE SEQUENCE</scope>
</reference>
<dbReference type="Proteomes" id="UP000749559">
    <property type="component" value="Unassembled WGS sequence"/>
</dbReference>
<evidence type="ECO:0000256" key="8">
    <source>
        <dbReference type="ARBA" id="ARBA00023170"/>
    </source>
</evidence>
<keyword evidence="8" id="KW-0675">Receptor</keyword>
<dbReference type="Gene3D" id="3.30.50.10">
    <property type="entry name" value="Erythroid Transcription Factor GATA-1, subunit A"/>
    <property type="match status" value="1"/>
</dbReference>
<dbReference type="PROSITE" id="PS00031">
    <property type="entry name" value="NUCLEAR_REC_DBD_1"/>
    <property type="match status" value="1"/>
</dbReference>
<feature type="compositionally biased region" description="Pro residues" evidence="10">
    <location>
        <begin position="194"/>
        <end position="205"/>
    </location>
</feature>
<dbReference type="FunFam" id="3.30.50.10:FF:000030">
    <property type="entry name" value="Nuclear Hormone Receptor family"/>
    <property type="match status" value="1"/>
</dbReference>
<feature type="region of interest" description="Disordered" evidence="10">
    <location>
        <begin position="467"/>
        <end position="499"/>
    </location>
</feature>
<keyword evidence="4" id="KW-0862">Zinc</keyword>
<dbReference type="PANTHER" id="PTHR24082">
    <property type="entry name" value="NUCLEAR HORMONE RECEPTOR"/>
    <property type="match status" value="1"/>
</dbReference>
<evidence type="ECO:0000256" key="4">
    <source>
        <dbReference type="ARBA" id="ARBA00022833"/>
    </source>
</evidence>
<evidence type="ECO:0000256" key="2">
    <source>
        <dbReference type="ARBA" id="ARBA00022723"/>
    </source>
</evidence>
<evidence type="ECO:0000256" key="9">
    <source>
        <dbReference type="ARBA" id="ARBA00023242"/>
    </source>
</evidence>
<feature type="compositionally biased region" description="Low complexity" evidence="10">
    <location>
        <begin position="206"/>
        <end position="216"/>
    </location>
</feature>
<keyword evidence="12" id="KW-1185">Reference proteome</keyword>
<evidence type="ECO:0000256" key="3">
    <source>
        <dbReference type="ARBA" id="ARBA00022771"/>
    </source>
</evidence>
<dbReference type="PROSITE" id="PS51843">
    <property type="entry name" value="NR_LBD"/>
    <property type="match status" value="1"/>
</dbReference>
<dbReference type="InterPro" id="IPR000536">
    <property type="entry name" value="Nucl_hrmn_rcpt_lig-bd"/>
</dbReference>
<evidence type="ECO:0000256" key="10">
    <source>
        <dbReference type="SAM" id="MobiDB-lite"/>
    </source>
</evidence>
<gene>
    <name evidence="11" type="ORF">OFUS_LOCUS11467</name>
</gene>
<evidence type="ECO:0000313" key="12">
    <source>
        <dbReference type="Proteomes" id="UP000749559"/>
    </source>
</evidence>
<dbReference type="GO" id="GO:0004879">
    <property type="term" value="F:nuclear receptor activity"/>
    <property type="evidence" value="ECO:0007669"/>
    <property type="project" value="TreeGrafter"/>
</dbReference>
<dbReference type="InterPro" id="IPR050234">
    <property type="entry name" value="Nuclear_hormone_rcpt_NR1"/>
</dbReference>
<dbReference type="Gene3D" id="1.10.565.10">
    <property type="entry name" value="Retinoid X Receptor"/>
    <property type="match status" value="1"/>
</dbReference>
<dbReference type="GO" id="GO:0000978">
    <property type="term" value="F:RNA polymerase II cis-regulatory region sequence-specific DNA binding"/>
    <property type="evidence" value="ECO:0007669"/>
    <property type="project" value="TreeGrafter"/>
</dbReference>
<dbReference type="GO" id="GO:0009755">
    <property type="term" value="P:hormone-mediated signaling pathway"/>
    <property type="evidence" value="ECO:0007669"/>
    <property type="project" value="TreeGrafter"/>
</dbReference>
<dbReference type="InterPro" id="IPR001628">
    <property type="entry name" value="Znf_hrmn_rcpt"/>
</dbReference>
<dbReference type="InterPro" id="IPR035500">
    <property type="entry name" value="NHR-like_dom_sf"/>
</dbReference>
<dbReference type="PROSITE" id="PS51030">
    <property type="entry name" value="NUCLEAR_REC_DBD_2"/>
    <property type="match status" value="1"/>
</dbReference>
<organism evidence="11 12">
    <name type="scientific">Owenia fusiformis</name>
    <name type="common">Polychaete worm</name>
    <dbReference type="NCBI Taxonomy" id="6347"/>
    <lineage>
        <taxon>Eukaryota</taxon>
        <taxon>Metazoa</taxon>
        <taxon>Spiralia</taxon>
        <taxon>Lophotrochozoa</taxon>
        <taxon>Annelida</taxon>
        <taxon>Polychaeta</taxon>
        <taxon>Sedentaria</taxon>
        <taxon>Canalipalpata</taxon>
        <taxon>Sabellida</taxon>
        <taxon>Oweniida</taxon>
        <taxon>Oweniidae</taxon>
        <taxon>Owenia</taxon>
    </lineage>
</organism>
<feature type="compositionally biased region" description="Basic and acidic residues" evidence="10">
    <location>
        <begin position="784"/>
        <end position="802"/>
    </location>
</feature>
<keyword evidence="2" id="KW-0479">Metal-binding</keyword>
<evidence type="ECO:0000256" key="5">
    <source>
        <dbReference type="ARBA" id="ARBA00023015"/>
    </source>
</evidence>
<dbReference type="PRINTS" id="PR00047">
    <property type="entry name" value="STROIDFINGER"/>
</dbReference>
<sequence length="808" mass="91273">MPHGAVPYPFGQCRICNDGATGVHYGVATCEGCKGFFKRSITNEQKYKCFFGGSCQLTPQNRNRCKSCRFQRCLSTGMSVEAVKMGRIPKVDKERALEEARRGENQQPSTQQQQQQHQQQQQQQLPSMLPEGSMLDRFIYGDRPQQRQPHVPPDQPTLSTDTGNMSGPSNSDVGPMHPLGEEKRHNYPQTHAPPRQPSNHPPHQPHPNSNQVYPHSQSHHQQPHQQNGSYMRKSIEPYREKMYPQHAQMATQTKPFENQYSVEAQREAKDPHVGLHFMPQIKNEPSLRNCNGDVIPAQLPSPQALPAPCPTGASMNPGGSVSPNSSGTSNVATPTSQQAAMPDIIHRRVYSPNVIKELLSQVIEKKTVKEIPDPLLNKLITSIRSNRHRDILYQRDNCESMSSSSSGFNSANSYTEELLEKRKTVYHSEDELPTKLHRSNSVPYSNEEVIDSHDHHRMQVVPEDYRPMNSNHTDPTRHIGASQAQHGNYGKDNTHNSNLEGIKGEFDQYLKPERKGTNKSAYPLSDDDRRLESTIDQLKLAFENSFAEETRGLMEMIRKRLALPEDQRPKNFESDSIEDLKMIWNQLISSIPKISQKILVFSNGIPGFNDLDKEDQGKLIKDAYFDIWMITSSGYIQGGESYMLLDNGIFYSKFWMSRILPADLIGKMFTVAEGFNECMLTFSELSILCSVRLTDPGRSCIKNTKELKAINNHLLDCLAKEVPINHPENHSRILINIFRLLPTLDSLAEQSSNVIMNFSLQFSEDSLAGTGSSKSSSASCSDNTQREAEKSDDKRNKFDRQPVVEMSQ</sequence>
<evidence type="ECO:0000256" key="6">
    <source>
        <dbReference type="ARBA" id="ARBA00023125"/>
    </source>
</evidence>
<comment type="similarity">
    <text evidence="1">Belongs to the nuclear hormone receptor family.</text>
</comment>
<proteinExistence type="inferred from homology"/>
<feature type="region of interest" description="Disordered" evidence="10">
    <location>
        <begin position="305"/>
        <end position="337"/>
    </location>
</feature>
<dbReference type="OrthoDB" id="5771769at2759"/>
<feature type="region of interest" description="Disordered" evidence="10">
    <location>
        <begin position="144"/>
        <end position="228"/>
    </location>
</feature>
<dbReference type="PANTHER" id="PTHR24082:SF473">
    <property type="entry name" value="ECDYSONE-INDUCED PROTEIN 75B, ISOFORM B"/>
    <property type="match status" value="1"/>
</dbReference>
<feature type="compositionally biased region" description="Low complexity" evidence="10">
    <location>
        <begin position="314"/>
        <end position="331"/>
    </location>
</feature>
<evidence type="ECO:0000256" key="7">
    <source>
        <dbReference type="ARBA" id="ARBA00023163"/>
    </source>
</evidence>
<feature type="compositionally biased region" description="Low complexity" evidence="10">
    <location>
        <begin position="106"/>
        <end position="124"/>
    </location>
</feature>
<dbReference type="SUPFAM" id="SSF57716">
    <property type="entry name" value="Glucocorticoid receptor-like (DNA-binding domain)"/>
    <property type="match status" value="1"/>
</dbReference>
<dbReference type="InterPro" id="IPR013088">
    <property type="entry name" value="Znf_NHR/GATA"/>
</dbReference>
<dbReference type="GO" id="GO:0045944">
    <property type="term" value="P:positive regulation of transcription by RNA polymerase II"/>
    <property type="evidence" value="ECO:0007669"/>
    <property type="project" value="TreeGrafter"/>
</dbReference>
<accession>A0A8J1UDM7</accession>
<dbReference type="SUPFAM" id="SSF48508">
    <property type="entry name" value="Nuclear receptor ligand-binding domain"/>
    <property type="match status" value="1"/>
</dbReference>
<dbReference type="AlphaFoldDB" id="A0A8J1UDM7"/>
<evidence type="ECO:0000256" key="1">
    <source>
        <dbReference type="ARBA" id="ARBA00005993"/>
    </source>
</evidence>
<dbReference type="EMBL" id="CAIIXF020000006">
    <property type="protein sequence ID" value="CAH1785408.1"/>
    <property type="molecule type" value="Genomic_DNA"/>
</dbReference>
<dbReference type="GO" id="GO:0030154">
    <property type="term" value="P:cell differentiation"/>
    <property type="evidence" value="ECO:0007669"/>
    <property type="project" value="TreeGrafter"/>
</dbReference>
<dbReference type="GO" id="GO:0000122">
    <property type="term" value="P:negative regulation of transcription by RNA polymerase II"/>
    <property type="evidence" value="ECO:0007669"/>
    <property type="project" value="TreeGrafter"/>
</dbReference>
<keyword evidence="5" id="KW-0805">Transcription regulation</keyword>
<keyword evidence="7" id="KW-0804">Transcription</keyword>
<keyword evidence="3" id="KW-0863">Zinc-finger</keyword>
<dbReference type="Pfam" id="PF00105">
    <property type="entry name" value="zf-C4"/>
    <property type="match status" value="1"/>
</dbReference>
<dbReference type="GO" id="GO:0008270">
    <property type="term" value="F:zinc ion binding"/>
    <property type="evidence" value="ECO:0007669"/>
    <property type="project" value="UniProtKB-KW"/>
</dbReference>
<name>A0A8J1UDM7_OWEFU</name>
<evidence type="ECO:0000313" key="11">
    <source>
        <dbReference type="EMBL" id="CAH1785408.1"/>
    </source>
</evidence>
<feature type="region of interest" description="Disordered" evidence="10">
    <location>
        <begin position="96"/>
        <end position="126"/>
    </location>
</feature>
<feature type="compositionally biased region" description="Low complexity" evidence="10">
    <location>
        <begin position="772"/>
        <end position="781"/>
    </location>
</feature>
<dbReference type="SMART" id="SM00399">
    <property type="entry name" value="ZnF_C4"/>
    <property type="match status" value="1"/>
</dbReference>
<protein>
    <submittedName>
        <fullName evidence="11">Uncharacterized protein</fullName>
    </submittedName>
</protein>
<dbReference type="CDD" id="cd06916">
    <property type="entry name" value="NR_DBD_like"/>
    <property type="match status" value="1"/>
</dbReference>
<feature type="region of interest" description="Disordered" evidence="10">
    <location>
        <begin position="766"/>
        <end position="808"/>
    </location>
</feature>
<feature type="compositionally biased region" description="Polar residues" evidence="10">
    <location>
        <begin position="156"/>
        <end position="172"/>
    </location>
</feature>
<keyword evidence="6" id="KW-0238">DNA-binding</keyword>
<keyword evidence="9" id="KW-0539">Nucleus</keyword>
<comment type="caution">
    <text evidence="11">The sequence shown here is derived from an EMBL/GenBank/DDBJ whole genome shotgun (WGS) entry which is preliminary data.</text>
</comment>